<feature type="domain" description="Cyclin-like" evidence="7">
    <location>
        <begin position="125"/>
        <end position="213"/>
    </location>
</feature>
<keyword evidence="5" id="KW-0804">Transcription</keyword>
<sequence>MVSNYASDYDAGCHLDACKTQPAVTDSERGEVFCGGCGLVLVQSAPDVLTDGRLYIQDRQAERTRVGPASSLTMHDKGLSTVIGKDVDATGRAVSSSTRETFNRLRIWDQRSRTRSSSSLAKALTILNATKTKLGIPSPILEDAASIYRKAVSAKLTRGRTMQSLVAASLYAACRRTGTPRSLDDVAGAANVAKRVLSRDLRMLIRSLDMDLNQYDTSAFVVRLANNLNLRERIKRDALDILARSEEERITVGKHPVAQAAASLYLSCIMNGEKITQKGFAQAAGVSDVTIRNRIAQIRETLQMR</sequence>
<dbReference type="InterPro" id="IPR000812">
    <property type="entry name" value="TFIIB"/>
</dbReference>
<dbReference type="InterPro" id="IPR023486">
    <property type="entry name" value="TFIIB_CS"/>
</dbReference>
<dbReference type="GO" id="GO:0070897">
    <property type="term" value="P:transcription preinitiation complex assembly"/>
    <property type="evidence" value="ECO:0007669"/>
    <property type="project" value="InterPro"/>
</dbReference>
<dbReference type="InterPro" id="IPR013150">
    <property type="entry name" value="TFIIB_cyclin"/>
</dbReference>
<keyword evidence="9" id="KW-1185">Reference proteome</keyword>
<evidence type="ECO:0000256" key="4">
    <source>
        <dbReference type="ARBA" id="ARBA00023015"/>
    </source>
</evidence>
<dbReference type="SUPFAM" id="SSF57783">
    <property type="entry name" value="Zinc beta-ribbon"/>
    <property type="match status" value="1"/>
</dbReference>
<dbReference type="SUPFAM" id="SSF47954">
    <property type="entry name" value="Cyclin-like"/>
    <property type="match status" value="2"/>
</dbReference>
<evidence type="ECO:0000256" key="2">
    <source>
        <dbReference type="ARBA" id="ARBA00013932"/>
    </source>
</evidence>
<keyword evidence="4" id="KW-0805">Transcription regulation</keyword>
<feature type="domain" description="Cyclin-like" evidence="7">
    <location>
        <begin position="219"/>
        <end position="300"/>
    </location>
</feature>
<dbReference type="PANTHER" id="PTHR11618:SF13">
    <property type="entry name" value="TRANSCRIPTION INITIATION FACTOR IIB"/>
    <property type="match status" value="1"/>
</dbReference>
<name>A0AA35TPS2_GEOBA</name>
<dbReference type="PRINTS" id="PR00685">
    <property type="entry name" value="TIFACTORIIB"/>
</dbReference>
<dbReference type="Gene3D" id="1.10.472.10">
    <property type="entry name" value="Cyclin-like"/>
    <property type="match status" value="1"/>
</dbReference>
<dbReference type="PROSITE" id="PS00782">
    <property type="entry name" value="TFIIB"/>
    <property type="match status" value="2"/>
</dbReference>
<evidence type="ECO:0000256" key="5">
    <source>
        <dbReference type="ARBA" id="ARBA00023163"/>
    </source>
</evidence>
<evidence type="ECO:0000256" key="1">
    <source>
        <dbReference type="ARBA" id="ARBA00010857"/>
    </source>
</evidence>
<dbReference type="GO" id="GO:0017025">
    <property type="term" value="F:TBP-class protein binding"/>
    <property type="evidence" value="ECO:0007669"/>
    <property type="project" value="InterPro"/>
</dbReference>
<dbReference type="GO" id="GO:0097550">
    <property type="term" value="C:transcription preinitiation complex"/>
    <property type="evidence" value="ECO:0007669"/>
    <property type="project" value="TreeGrafter"/>
</dbReference>
<evidence type="ECO:0000256" key="3">
    <source>
        <dbReference type="ARBA" id="ARBA00022737"/>
    </source>
</evidence>
<dbReference type="Proteomes" id="UP001174909">
    <property type="component" value="Unassembled WGS sequence"/>
</dbReference>
<dbReference type="InterPro" id="IPR036915">
    <property type="entry name" value="Cyclin-like_sf"/>
</dbReference>
<dbReference type="InterPro" id="IPR013763">
    <property type="entry name" value="Cyclin-like_dom"/>
</dbReference>
<organism evidence="8 9">
    <name type="scientific">Geodia barretti</name>
    <name type="common">Barrett's horny sponge</name>
    <dbReference type="NCBI Taxonomy" id="519541"/>
    <lineage>
        <taxon>Eukaryota</taxon>
        <taxon>Metazoa</taxon>
        <taxon>Porifera</taxon>
        <taxon>Demospongiae</taxon>
        <taxon>Heteroscleromorpha</taxon>
        <taxon>Tetractinellida</taxon>
        <taxon>Astrophorina</taxon>
        <taxon>Geodiidae</taxon>
        <taxon>Geodia</taxon>
    </lineage>
</organism>
<evidence type="ECO:0000313" key="8">
    <source>
        <dbReference type="EMBL" id="CAI8050841.1"/>
    </source>
</evidence>
<dbReference type="AlphaFoldDB" id="A0AA35TPS2"/>
<comment type="caution">
    <text evidence="8">The sequence shown here is derived from an EMBL/GenBank/DDBJ whole genome shotgun (WGS) entry which is preliminary data.</text>
</comment>
<dbReference type="Gene3D" id="1.10.472.170">
    <property type="match status" value="1"/>
</dbReference>
<dbReference type="SMART" id="SM00385">
    <property type="entry name" value="CYCLIN"/>
    <property type="match status" value="2"/>
</dbReference>
<evidence type="ECO:0000256" key="6">
    <source>
        <dbReference type="ARBA" id="ARBA00031706"/>
    </source>
</evidence>
<reference evidence="8" key="1">
    <citation type="submission" date="2023-03" db="EMBL/GenBank/DDBJ databases">
        <authorList>
            <person name="Steffen K."/>
            <person name="Cardenas P."/>
        </authorList>
    </citation>
    <scope>NUCLEOTIDE SEQUENCE</scope>
</reference>
<accession>A0AA35TPS2</accession>
<proteinExistence type="inferred from homology"/>
<dbReference type="PANTHER" id="PTHR11618">
    <property type="entry name" value="TRANSCRIPTION INITIATION FACTOR IIB-RELATED"/>
    <property type="match status" value="1"/>
</dbReference>
<gene>
    <name evidence="8" type="ORF">GBAR_LOCUS27884</name>
</gene>
<evidence type="ECO:0000259" key="7">
    <source>
        <dbReference type="SMART" id="SM00385"/>
    </source>
</evidence>
<evidence type="ECO:0000313" key="9">
    <source>
        <dbReference type="Proteomes" id="UP001174909"/>
    </source>
</evidence>
<keyword evidence="3" id="KW-0677">Repeat</keyword>
<dbReference type="Pfam" id="PF00382">
    <property type="entry name" value="TFIIB"/>
    <property type="match status" value="2"/>
</dbReference>
<comment type="similarity">
    <text evidence="1">Belongs to the TFIIB family.</text>
</comment>
<dbReference type="EMBL" id="CASHTH010003886">
    <property type="protein sequence ID" value="CAI8050841.1"/>
    <property type="molecule type" value="Genomic_DNA"/>
</dbReference>
<protein>
    <recommendedName>
        <fullName evidence="2">Transcription initiation factor IIB</fullName>
    </recommendedName>
    <alternativeName>
        <fullName evidence="6">General transcription factor TFIIB</fullName>
    </alternativeName>
</protein>